<dbReference type="CDD" id="cd00520">
    <property type="entry name" value="RRF"/>
    <property type="match status" value="1"/>
</dbReference>
<dbReference type="InterPro" id="IPR002661">
    <property type="entry name" value="Ribosome_recyc_fac"/>
</dbReference>
<comment type="function">
    <text evidence="5">Responsible for the release of ribosomes from messenger RNA at the termination of protein biosynthesis. May increase the efficiency of translation by recycling ribosomes from one round of translation to another.</text>
</comment>
<dbReference type="HAMAP" id="MF_00040">
    <property type="entry name" value="RRF"/>
    <property type="match status" value="1"/>
</dbReference>
<feature type="domain" description="Ribosome recycling factor" evidence="6">
    <location>
        <begin position="21"/>
        <end position="183"/>
    </location>
</feature>
<sequence>MLEQIYKEFRAGMAKSCEMLEGEFARLRTSRANPAILDGIRVNYYGTPTPLKQVANISVPEPRQLVVQPWDRSVLPEIEKAILRSELGLNPKVEGNLIRLQIPPLTEERRRELVRLCGKLTEEARVAVRNLRREANEQIKHREKDKKISEDDAKTGNKKVQELTDDYIARLDELFKKKEAEILDK</sequence>
<dbReference type="FunFam" id="3.30.1360.40:FF:000001">
    <property type="entry name" value="Ribosome-recycling factor"/>
    <property type="match status" value="1"/>
</dbReference>
<dbReference type="NCBIfam" id="TIGR00496">
    <property type="entry name" value="frr"/>
    <property type="match status" value="1"/>
</dbReference>
<dbReference type="PANTHER" id="PTHR20982">
    <property type="entry name" value="RIBOSOME RECYCLING FACTOR"/>
    <property type="match status" value="1"/>
</dbReference>
<evidence type="ECO:0000313" key="7">
    <source>
        <dbReference type="EMBL" id="OYD15117.1"/>
    </source>
</evidence>
<dbReference type="InterPro" id="IPR023584">
    <property type="entry name" value="Ribosome_recyc_fac_dom"/>
</dbReference>
<evidence type="ECO:0000256" key="1">
    <source>
        <dbReference type="ARBA" id="ARBA00004496"/>
    </source>
</evidence>
<reference evidence="7 8" key="1">
    <citation type="submission" date="2017-07" db="EMBL/GenBank/DDBJ databases">
        <title>Recovery of genomes from metagenomes via a dereplication, aggregation, and scoring strategy.</title>
        <authorList>
            <person name="Sieber C.M."/>
            <person name="Probst A.J."/>
            <person name="Sharrar A."/>
            <person name="Thomas B.C."/>
            <person name="Hess M."/>
            <person name="Tringe S.G."/>
            <person name="Banfield J.F."/>
        </authorList>
    </citation>
    <scope>NUCLEOTIDE SEQUENCE [LARGE SCALE GENOMIC DNA]</scope>
    <source>
        <strain evidence="7">JGI_Cruoil_03_51_56</strain>
    </source>
</reference>
<dbReference type="InterPro" id="IPR036191">
    <property type="entry name" value="RRF_sf"/>
</dbReference>
<dbReference type="GO" id="GO:0005737">
    <property type="term" value="C:cytoplasm"/>
    <property type="evidence" value="ECO:0007669"/>
    <property type="project" value="UniProtKB-SubCell"/>
</dbReference>
<comment type="similarity">
    <text evidence="2 5">Belongs to the RRF family.</text>
</comment>
<dbReference type="PANTHER" id="PTHR20982:SF3">
    <property type="entry name" value="MITOCHONDRIAL RIBOSOME RECYCLING FACTOR PSEUDO 1"/>
    <property type="match status" value="1"/>
</dbReference>
<dbReference type="AlphaFoldDB" id="A0A235BTP6"/>
<dbReference type="Pfam" id="PF01765">
    <property type="entry name" value="RRF"/>
    <property type="match status" value="1"/>
</dbReference>
<keyword evidence="4 5" id="KW-0648">Protein biosynthesis</keyword>
<evidence type="ECO:0000256" key="4">
    <source>
        <dbReference type="ARBA" id="ARBA00022917"/>
    </source>
</evidence>
<proteinExistence type="inferred from homology"/>
<name>A0A235BTP6_UNCW3</name>
<dbReference type="SUPFAM" id="SSF55194">
    <property type="entry name" value="Ribosome recycling factor, RRF"/>
    <property type="match status" value="1"/>
</dbReference>
<evidence type="ECO:0000256" key="2">
    <source>
        <dbReference type="ARBA" id="ARBA00005912"/>
    </source>
</evidence>
<comment type="subcellular location">
    <subcellularLocation>
        <location evidence="1 5">Cytoplasm</location>
    </subcellularLocation>
</comment>
<evidence type="ECO:0000313" key="8">
    <source>
        <dbReference type="Proteomes" id="UP000215559"/>
    </source>
</evidence>
<dbReference type="EMBL" id="NOZP01000122">
    <property type="protein sequence ID" value="OYD15117.1"/>
    <property type="molecule type" value="Genomic_DNA"/>
</dbReference>
<dbReference type="FunFam" id="1.10.132.20:FF:000001">
    <property type="entry name" value="Ribosome-recycling factor"/>
    <property type="match status" value="1"/>
</dbReference>
<keyword evidence="3 5" id="KW-0963">Cytoplasm</keyword>
<evidence type="ECO:0000256" key="3">
    <source>
        <dbReference type="ARBA" id="ARBA00022490"/>
    </source>
</evidence>
<evidence type="ECO:0000259" key="6">
    <source>
        <dbReference type="Pfam" id="PF01765"/>
    </source>
</evidence>
<dbReference type="Gene3D" id="3.30.1360.40">
    <property type="match status" value="1"/>
</dbReference>
<organism evidence="7 8">
    <name type="scientific">candidate division WOR-3 bacterium JGI_Cruoil_03_51_56</name>
    <dbReference type="NCBI Taxonomy" id="1973747"/>
    <lineage>
        <taxon>Bacteria</taxon>
        <taxon>Bacteria division WOR-3</taxon>
    </lineage>
</organism>
<dbReference type="GO" id="GO:0006415">
    <property type="term" value="P:translational termination"/>
    <property type="evidence" value="ECO:0007669"/>
    <property type="project" value="UniProtKB-UniRule"/>
</dbReference>
<evidence type="ECO:0000256" key="5">
    <source>
        <dbReference type="HAMAP-Rule" id="MF_00040"/>
    </source>
</evidence>
<dbReference type="Gene3D" id="1.10.132.20">
    <property type="entry name" value="Ribosome-recycling factor"/>
    <property type="match status" value="1"/>
</dbReference>
<protein>
    <recommendedName>
        <fullName evidence="5">Ribosome-recycling factor</fullName>
        <shortName evidence="5">RRF</shortName>
    </recommendedName>
    <alternativeName>
        <fullName evidence="5">Ribosome-releasing factor</fullName>
    </alternativeName>
</protein>
<comment type="caution">
    <text evidence="7">The sequence shown here is derived from an EMBL/GenBank/DDBJ whole genome shotgun (WGS) entry which is preliminary data.</text>
</comment>
<dbReference type="Proteomes" id="UP000215559">
    <property type="component" value="Unassembled WGS sequence"/>
</dbReference>
<gene>
    <name evidence="5" type="primary">frr</name>
    <name evidence="7" type="ORF">CH330_06635</name>
</gene>
<accession>A0A235BTP6</accession>
<dbReference type="GO" id="GO:0043023">
    <property type="term" value="F:ribosomal large subunit binding"/>
    <property type="evidence" value="ECO:0007669"/>
    <property type="project" value="TreeGrafter"/>
</dbReference>